<evidence type="ECO:0000313" key="3">
    <source>
        <dbReference type="Proteomes" id="UP000013827"/>
    </source>
</evidence>
<dbReference type="GeneID" id="17251914"/>
<sequence length="186" mass="21093">MARGHAGVLLRDGRQDRLHKGNNPQGGGDAAPLPLGQAQVLRRLRAEADSRGGRGHRLGHLRDLRGARRRQGSDRRPPEADRRQRRRRRPDRRFRKGGPRARRHWLCLRRRRPRRGPHQEARRRRKAERQGLRGDRRWRRLSGPPPRAGLQAPGSRLAARRGGGSMASPAAAAPLPPLSALRRART</sequence>
<reference evidence="3" key="1">
    <citation type="journal article" date="2013" name="Nature">
        <title>Pan genome of the phytoplankton Emiliania underpins its global distribution.</title>
        <authorList>
            <person name="Read B.A."/>
            <person name="Kegel J."/>
            <person name="Klute M.J."/>
            <person name="Kuo A."/>
            <person name="Lefebvre S.C."/>
            <person name="Maumus F."/>
            <person name="Mayer C."/>
            <person name="Miller J."/>
            <person name="Monier A."/>
            <person name="Salamov A."/>
            <person name="Young J."/>
            <person name="Aguilar M."/>
            <person name="Claverie J.M."/>
            <person name="Frickenhaus S."/>
            <person name="Gonzalez K."/>
            <person name="Herman E.K."/>
            <person name="Lin Y.C."/>
            <person name="Napier J."/>
            <person name="Ogata H."/>
            <person name="Sarno A.F."/>
            <person name="Shmutz J."/>
            <person name="Schroeder D."/>
            <person name="de Vargas C."/>
            <person name="Verret F."/>
            <person name="von Dassow P."/>
            <person name="Valentin K."/>
            <person name="Van de Peer Y."/>
            <person name="Wheeler G."/>
            <person name="Dacks J.B."/>
            <person name="Delwiche C.F."/>
            <person name="Dyhrman S.T."/>
            <person name="Glockner G."/>
            <person name="John U."/>
            <person name="Richards T."/>
            <person name="Worden A.Z."/>
            <person name="Zhang X."/>
            <person name="Grigoriev I.V."/>
            <person name="Allen A.E."/>
            <person name="Bidle K."/>
            <person name="Borodovsky M."/>
            <person name="Bowler C."/>
            <person name="Brownlee C."/>
            <person name="Cock J.M."/>
            <person name="Elias M."/>
            <person name="Gladyshev V.N."/>
            <person name="Groth M."/>
            <person name="Guda C."/>
            <person name="Hadaegh A."/>
            <person name="Iglesias-Rodriguez M.D."/>
            <person name="Jenkins J."/>
            <person name="Jones B.M."/>
            <person name="Lawson T."/>
            <person name="Leese F."/>
            <person name="Lindquist E."/>
            <person name="Lobanov A."/>
            <person name="Lomsadze A."/>
            <person name="Malik S.B."/>
            <person name="Marsh M.E."/>
            <person name="Mackinder L."/>
            <person name="Mock T."/>
            <person name="Mueller-Roeber B."/>
            <person name="Pagarete A."/>
            <person name="Parker M."/>
            <person name="Probert I."/>
            <person name="Quesneville H."/>
            <person name="Raines C."/>
            <person name="Rensing S.A."/>
            <person name="Riano-Pachon D.M."/>
            <person name="Richier S."/>
            <person name="Rokitta S."/>
            <person name="Shiraiwa Y."/>
            <person name="Soanes D.M."/>
            <person name="van der Giezen M."/>
            <person name="Wahlund T.M."/>
            <person name="Williams B."/>
            <person name="Wilson W."/>
            <person name="Wolfe G."/>
            <person name="Wurch L.L."/>
        </authorList>
    </citation>
    <scope>NUCLEOTIDE SEQUENCE</scope>
</reference>
<proteinExistence type="predicted"/>
<feature type="compositionally biased region" description="Basic residues" evidence="1">
    <location>
        <begin position="83"/>
        <end position="127"/>
    </location>
</feature>
<feature type="compositionally biased region" description="Low complexity" evidence="1">
    <location>
        <begin position="166"/>
        <end position="186"/>
    </location>
</feature>
<dbReference type="EnsemblProtists" id="EOD05833">
    <property type="protein sequence ID" value="EOD05833"/>
    <property type="gene ID" value="EMIHUDRAFT_453639"/>
</dbReference>
<organism evidence="2 3">
    <name type="scientific">Emiliania huxleyi (strain CCMP1516)</name>
    <dbReference type="NCBI Taxonomy" id="280463"/>
    <lineage>
        <taxon>Eukaryota</taxon>
        <taxon>Haptista</taxon>
        <taxon>Haptophyta</taxon>
        <taxon>Prymnesiophyceae</taxon>
        <taxon>Isochrysidales</taxon>
        <taxon>Noelaerhabdaceae</taxon>
        <taxon>Emiliania</taxon>
    </lineage>
</organism>
<dbReference type="HOGENOM" id="CLU_1457050_0_0_1"/>
<feature type="region of interest" description="Disordered" evidence="1">
    <location>
        <begin position="1"/>
        <end position="186"/>
    </location>
</feature>
<protein>
    <submittedName>
        <fullName evidence="2">Uncharacterized protein</fullName>
    </submittedName>
</protein>
<keyword evidence="3" id="KW-1185">Reference proteome</keyword>
<evidence type="ECO:0000313" key="2">
    <source>
        <dbReference type="EnsemblProtists" id="EOD05833"/>
    </source>
</evidence>
<dbReference type="Proteomes" id="UP000013827">
    <property type="component" value="Unassembled WGS sequence"/>
</dbReference>
<dbReference type="PaxDb" id="2903-EOD05833"/>
<feature type="compositionally biased region" description="Basic and acidic residues" evidence="1">
    <location>
        <begin position="60"/>
        <end position="82"/>
    </location>
</feature>
<reference evidence="2" key="2">
    <citation type="submission" date="2024-10" db="UniProtKB">
        <authorList>
            <consortium name="EnsemblProtists"/>
        </authorList>
    </citation>
    <scope>IDENTIFICATION</scope>
</reference>
<dbReference type="AlphaFoldDB" id="A0A0D3I3J8"/>
<name>A0A0D3I3J8_EMIH1</name>
<accession>A0A0D3I3J8</accession>
<dbReference type="KEGG" id="ehx:EMIHUDRAFT_453639"/>
<dbReference type="RefSeq" id="XP_005758262.1">
    <property type="nucleotide sequence ID" value="XM_005758205.1"/>
</dbReference>
<evidence type="ECO:0000256" key="1">
    <source>
        <dbReference type="SAM" id="MobiDB-lite"/>
    </source>
</evidence>